<evidence type="ECO:0000259" key="2">
    <source>
        <dbReference type="Pfam" id="PF12697"/>
    </source>
</evidence>
<feature type="domain" description="AB hydrolase-1" evidence="2">
    <location>
        <begin position="22"/>
        <end position="248"/>
    </location>
</feature>
<dbReference type="InterPro" id="IPR050266">
    <property type="entry name" value="AB_hydrolase_sf"/>
</dbReference>
<dbReference type="RefSeq" id="WP_062089117.1">
    <property type="nucleotide sequence ID" value="NZ_FCOK02000034.1"/>
</dbReference>
<dbReference type="EMBL" id="FCOK02000034">
    <property type="protein sequence ID" value="SAL47215.1"/>
    <property type="molecule type" value="Genomic_DNA"/>
</dbReference>
<reference evidence="3 4" key="1">
    <citation type="submission" date="2016-01" db="EMBL/GenBank/DDBJ databases">
        <authorList>
            <person name="Oliw E.H."/>
        </authorList>
    </citation>
    <scope>NUCLEOTIDE SEQUENCE [LARGE SCALE GENOMIC DNA]</scope>
    <source>
        <strain evidence="3">LMG 27134</strain>
    </source>
</reference>
<dbReference type="PRINTS" id="PR00111">
    <property type="entry name" value="ABHYDROLASE"/>
</dbReference>
<dbReference type="Pfam" id="PF12697">
    <property type="entry name" value="Abhydrolase_6"/>
    <property type="match status" value="1"/>
</dbReference>
<dbReference type="Gene3D" id="3.40.50.1820">
    <property type="entry name" value="alpha/beta hydrolase"/>
    <property type="match status" value="1"/>
</dbReference>
<dbReference type="PRINTS" id="PR00412">
    <property type="entry name" value="EPOXHYDRLASE"/>
</dbReference>
<dbReference type="PANTHER" id="PTHR43798:SF31">
    <property type="entry name" value="AB HYDROLASE SUPERFAMILY PROTEIN YCLE"/>
    <property type="match status" value="1"/>
</dbReference>
<evidence type="ECO:0000313" key="4">
    <source>
        <dbReference type="Proteomes" id="UP000054683"/>
    </source>
</evidence>
<protein>
    <submittedName>
        <fullName evidence="3">Alpha/beta hydrolase fold protein</fullName>
    </submittedName>
</protein>
<gene>
    <name evidence="3" type="ORF">AWB69_04759</name>
</gene>
<keyword evidence="1 3" id="KW-0378">Hydrolase</keyword>
<dbReference type="InterPro" id="IPR000639">
    <property type="entry name" value="Epox_hydrolase-like"/>
</dbReference>
<accession>A0A158HS65</accession>
<proteinExistence type="predicted"/>
<name>A0A158HS65_9BURK</name>
<sequence>MKVASNGIQIHVKDQGVGALPVVFLHYWGGSSRTWDDVIAALPAGYRTIAPDLRGWGDSDAPAAGYALADFADDAQHMIAVMNLNRFVLAGHSMGGKIAQLLASRRPQGLAGLVLVAPSPPVPQVLPAEVRAAMEGAYLSRESVGMAIDQMLTARPLSPKHREQVIEDSLRGASQAKLAWPQATSLEDITLDVAAINVPTIVIAGELDRIDGTAILEAELLTRVPHAVMHVLPGTGHLSPLESPVEVAGIIREFVDGLERAGGDAITDPADEREGRL</sequence>
<dbReference type="AlphaFoldDB" id="A0A158HS65"/>
<dbReference type="GO" id="GO:0016787">
    <property type="term" value="F:hydrolase activity"/>
    <property type="evidence" value="ECO:0007669"/>
    <property type="project" value="UniProtKB-KW"/>
</dbReference>
<dbReference type="PANTHER" id="PTHR43798">
    <property type="entry name" value="MONOACYLGLYCEROL LIPASE"/>
    <property type="match status" value="1"/>
</dbReference>
<dbReference type="Proteomes" id="UP000054683">
    <property type="component" value="Unassembled WGS sequence"/>
</dbReference>
<evidence type="ECO:0000313" key="3">
    <source>
        <dbReference type="EMBL" id="SAL47215.1"/>
    </source>
</evidence>
<dbReference type="GO" id="GO:0016020">
    <property type="term" value="C:membrane"/>
    <property type="evidence" value="ECO:0007669"/>
    <property type="project" value="TreeGrafter"/>
</dbReference>
<organism evidence="3 4">
    <name type="scientific">Caballeronia udeis</name>
    <dbReference type="NCBI Taxonomy" id="1232866"/>
    <lineage>
        <taxon>Bacteria</taxon>
        <taxon>Pseudomonadati</taxon>
        <taxon>Pseudomonadota</taxon>
        <taxon>Betaproteobacteria</taxon>
        <taxon>Burkholderiales</taxon>
        <taxon>Burkholderiaceae</taxon>
        <taxon>Caballeronia</taxon>
    </lineage>
</organism>
<evidence type="ECO:0000256" key="1">
    <source>
        <dbReference type="ARBA" id="ARBA00022801"/>
    </source>
</evidence>
<dbReference type="InterPro" id="IPR029058">
    <property type="entry name" value="AB_hydrolase_fold"/>
</dbReference>
<dbReference type="InterPro" id="IPR000073">
    <property type="entry name" value="AB_hydrolase_1"/>
</dbReference>
<dbReference type="SUPFAM" id="SSF53474">
    <property type="entry name" value="alpha/beta-Hydrolases"/>
    <property type="match status" value="1"/>
</dbReference>
<dbReference type="OrthoDB" id="9780765at2"/>